<accession>A0A024B0Y6</accession>
<dbReference type="GeneID" id="19526266"/>
<dbReference type="EMBL" id="KJ489399">
    <property type="protein sequence ID" value="AHZ10284.1"/>
    <property type="molecule type" value="Genomic_DNA"/>
</dbReference>
<sequence length="67" mass="7372">MCQVVSFTNYKAHGAVIDDRFVYHCANGECHAVAYHGEPVECPECGCNLVVETFITDEGVSESYKVV</sequence>
<proteinExistence type="predicted"/>
<dbReference type="Proteomes" id="UP000026900">
    <property type="component" value="Segment"/>
</dbReference>
<evidence type="ECO:0000313" key="2">
    <source>
        <dbReference type="Proteomes" id="UP000026900"/>
    </source>
</evidence>
<keyword evidence="2" id="KW-1185">Reference proteome</keyword>
<dbReference type="RefSeq" id="YP_009036715.1">
    <property type="nucleotide sequence ID" value="NC_024213.1"/>
</dbReference>
<reference evidence="2" key="1">
    <citation type="submission" date="2014-09" db="EMBL/GenBank/DDBJ databases">
        <authorList>
            <person name="Sauder A.B."/>
            <person name="McKenzie Q.R."/>
            <person name="Temple L.M."/>
            <person name="Alexis B.K."/>
            <person name="Al-Atrache Z."/>
            <person name="Lewis L.O."/>
            <person name="Loesser-Casey K.E."/>
            <person name="Mitchell K.J."/>
        </authorList>
    </citation>
    <scope>NUCLEOTIDE SEQUENCE [LARGE SCALE GENOMIC DNA]</scope>
</reference>
<organism evidence="1 2">
    <name type="scientific">Bacillus phage Hakuna</name>
    <dbReference type="NCBI Taxonomy" id="1486659"/>
    <lineage>
        <taxon>Viruses</taxon>
        <taxon>Duplodnaviria</taxon>
        <taxon>Heunggongvirae</taxon>
        <taxon>Uroviricota</taxon>
        <taxon>Caudoviricetes</taxon>
        <taxon>Herelleviridae</taxon>
        <taxon>Bastillevirinae</taxon>
        <taxon>Wphvirus</taxon>
        <taxon>Wphvirus hakuna</taxon>
    </lineage>
</organism>
<name>A0A024B0Y6_9CAUD</name>
<evidence type="ECO:0000313" key="1">
    <source>
        <dbReference type="EMBL" id="AHZ10284.1"/>
    </source>
</evidence>
<protein>
    <submittedName>
        <fullName evidence="1">Uncharacterized protein</fullName>
    </submittedName>
</protein>
<dbReference type="KEGG" id="vg:19526266"/>